<dbReference type="NCBIfam" id="TIGR01640">
    <property type="entry name" value="F_box_assoc_1"/>
    <property type="match status" value="1"/>
</dbReference>
<keyword evidence="3" id="KW-1185">Reference proteome</keyword>
<feature type="domain" description="F-box" evidence="1">
    <location>
        <begin position="13"/>
        <end position="65"/>
    </location>
</feature>
<name>A0A1E5W6F8_9POAL</name>
<dbReference type="InterPro" id="IPR050796">
    <property type="entry name" value="SCF_F-box_component"/>
</dbReference>
<dbReference type="PANTHER" id="PTHR31672">
    <property type="entry name" value="BNACNNG10540D PROTEIN"/>
    <property type="match status" value="1"/>
</dbReference>
<dbReference type="InterPro" id="IPR017451">
    <property type="entry name" value="F-box-assoc_interact_dom"/>
</dbReference>
<accession>A0A1E5W6F8</accession>
<dbReference type="OrthoDB" id="1845276at2759"/>
<reference evidence="2 3" key="1">
    <citation type="submission" date="2016-09" db="EMBL/GenBank/DDBJ databases">
        <title>The draft genome of Dichanthelium oligosanthes: A C3 panicoid grass species.</title>
        <authorList>
            <person name="Studer A.J."/>
            <person name="Schnable J.C."/>
            <person name="Brutnell T.P."/>
        </authorList>
    </citation>
    <scope>NUCLEOTIDE SEQUENCE [LARGE SCALE GENOMIC DNA]</scope>
    <source>
        <strain evidence="3">cv. Kellogg 1175</strain>
        <tissue evidence="2">Leaf</tissue>
    </source>
</reference>
<dbReference type="InterPro" id="IPR011043">
    <property type="entry name" value="Gal_Oxase/kelch_b-propeller"/>
</dbReference>
<evidence type="ECO:0000259" key="1">
    <source>
        <dbReference type="PROSITE" id="PS50181"/>
    </source>
</evidence>
<organism evidence="2 3">
    <name type="scientific">Dichanthelium oligosanthes</name>
    <dbReference type="NCBI Taxonomy" id="888268"/>
    <lineage>
        <taxon>Eukaryota</taxon>
        <taxon>Viridiplantae</taxon>
        <taxon>Streptophyta</taxon>
        <taxon>Embryophyta</taxon>
        <taxon>Tracheophyta</taxon>
        <taxon>Spermatophyta</taxon>
        <taxon>Magnoliopsida</taxon>
        <taxon>Liliopsida</taxon>
        <taxon>Poales</taxon>
        <taxon>Poaceae</taxon>
        <taxon>PACMAD clade</taxon>
        <taxon>Panicoideae</taxon>
        <taxon>Panicodae</taxon>
        <taxon>Paniceae</taxon>
        <taxon>Dichantheliinae</taxon>
        <taxon>Dichanthelium</taxon>
    </lineage>
</organism>
<sequence length="513" mass="59991">MASSETMEVQTGKKCVPSLPDEMIELILARLPVSTLLRCRGVCKQWRLIIRDPRFITAHQLMKPTQCCPLLFSHRELASKKLYPSEAILFDEAWSPSRWNVPVIEPDDFLSACCNGLACLSSDRSTIKIANLSTGECLHLAKPDNRVTGDHYSFYNFGFHPVTKEYKVIRFLGQRELFSVDTVIVIQVYTLGDDKWRDVRAPKAQSLNCIDYLGVVNVDGAMYWLTEDVGKSWRRAIVCFDLSEELFECIRLPIVDVTDRYSHSSLMYWITEIDGKVCVATVQNSMYSARGNLQIWTLENKANQSWRLNYTIQFPSVDICIPRPHFIHGDKIIMYDDDWNICYQKLMGQNIRIEPRKMVRLLNYSPRWFGNMQSFKYVKSLIQLDVYSRGGAFQRPKRREGWKLKKWENWMLELCVLEKLWRRIYELERSISAGACRMGMNINPLLKHPPEKNRFNWVEQKLVREMLNTSLKRLESIQKILDPIQSKMIRGADQHRLNWLELKQVQEMLNANI</sequence>
<protein>
    <recommendedName>
        <fullName evidence="1">F-box domain-containing protein</fullName>
    </recommendedName>
</protein>
<dbReference type="Gene3D" id="1.20.1280.50">
    <property type="match status" value="1"/>
</dbReference>
<dbReference type="Proteomes" id="UP000095767">
    <property type="component" value="Unassembled WGS sequence"/>
</dbReference>
<dbReference type="Pfam" id="PF08268">
    <property type="entry name" value="FBA_3"/>
    <property type="match status" value="1"/>
</dbReference>
<dbReference type="PANTHER" id="PTHR31672:SF13">
    <property type="entry name" value="F-BOX PROTEIN CPR30-LIKE"/>
    <property type="match status" value="1"/>
</dbReference>
<dbReference type="SMART" id="SM00256">
    <property type="entry name" value="FBOX"/>
    <property type="match status" value="1"/>
</dbReference>
<dbReference type="PROSITE" id="PS50181">
    <property type="entry name" value="FBOX"/>
    <property type="match status" value="1"/>
</dbReference>
<evidence type="ECO:0000313" key="2">
    <source>
        <dbReference type="EMBL" id="OEL33029.1"/>
    </source>
</evidence>
<dbReference type="SUPFAM" id="SSF81383">
    <property type="entry name" value="F-box domain"/>
    <property type="match status" value="1"/>
</dbReference>
<dbReference type="Pfam" id="PF00646">
    <property type="entry name" value="F-box"/>
    <property type="match status" value="1"/>
</dbReference>
<dbReference type="InterPro" id="IPR036047">
    <property type="entry name" value="F-box-like_dom_sf"/>
</dbReference>
<dbReference type="SUPFAM" id="SSF50965">
    <property type="entry name" value="Galactose oxidase, central domain"/>
    <property type="match status" value="1"/>
</dbReference>
<evidence type="ECO:0000313" key="3">
    <source>
        <dbReference type="Proteomes" id="UP000095767"/>
    </source>
</evidence>
<dbReference type="InterPro" id="IPR013187">
    <property type="entry name" value="F-box-assoc_dom_typ3"/>
</dbReference>
<gene>
    <name evidence="2" type="ORF">BAE44_0005952</name>
</gene>
<dbReference type="InterPro" id="IPR001810">
    <property type="entry name" value="F-box_dom"/>
</dbReference>
<proteinExistence type="predicted"/>
<dbReference type="CDD" id="cd22157">
    <property type="entry name" value="F-box_AtFBW1-like"/>
    <property type="match status" value="1"/>
</dbReference>
<dbReference type="EMBL" id="LWDX02019983">
    <property type="protein sequence ID" value="OEL33029.1"/>
    <property type="molecule type" value="Genomic_DNA"/>
</dbReference>
<dbReference type="AlphaFoldDB" id="A0A1E5W6F8"/>
<comment type="caution">
    <text evidence="2">The sequence shown here is derived from an EMBL/GenBank/DDBJ whole genome shotgun (WGS) entry which is preliminary data.</text>
</comment>